<protein>
    <submittedName>
        <fullName evidence="1">Uncharacterized protein</fullName>
    </submittedName>
</protein>
<name>A0AB39MQE2_9ACTN</name>
<accession>A0AB39MQE2</accession>
<evidence type="ECO:0000313" key="1">
    <source>
        <dbReference type="EMBL" id="XDQ08357.1"/>
    </source>
</evidence>
<dbReference type="EMBL" id="CP163432">
    <property type="protein sequence ID" value="XDQ08357.1"/>
    <property type="molecule type" value="Genomic_DNA"/>
</dbReference>
<dbReference type="RefSeq" id="WP_369268812.1">
    <property type="nucleotide sequence ID" value="NZ_CP163432.1"/>
</dbReference>
<reference evidence="1" key="1">
    <citation type="submission" date="2024-07" db="EMBL/GenBank/DDBJ databases">
        <authorList>
            <person name="Yu S.T."/>
        </authorList>
    </citation>
    <scope>NUCLEOTIDE SEQUENCE</scope>
    <source>
        <strain evidence="1">R11</strain>
    </source>
</reference>
<sequence>MPATSQPSTSSVAAVVIRSNVAFTESCARRSRAIDAICCANRPQSTFALRYPFRLDKLSFARASRGHIADG</sequence>
<gene>
    <name evidence="1" type="ORF">AB5J55_01150</name>
</gene>
<proteinExistence type="predicted"/>
<dbReference type="AlphaFoldDB" id="A0AB39MQE2"/>
<organism evidence="1">
    <name type="scientific">Streptomyces sp. R11</name>
    <dbReference type="NCBI Taxonomy" id="3238625"/>
    <lineage>
        <taxon>Bacteria</taxon>
        <taxon>Bacillati</taxon>
        <taxon>Actinomycetota</taxon>
        <taxon>Actinomycetes</taxon>
        <taxon>Kitasatosporales</taxon>
        <taxon>Streptomycetaceae</taxon>
        <taxon>Streptomyces</taxon>
    </lineage>
</organism>